<dbReference type="AlphaFoldDB" id="A0A382TIX7"/>
<organism evidence="2">
    <name type="scientific">marine metagenome</name>
    <dbReference type="NCBI Taxonomy" id="408172"/>
    <lineage>
        <taxon>unclassified sequences</taxon>
        <taxon>metagenomes</taxon>
        <taxon>ecological metagenomes</taxon>
    </lineage>
</organism>
<evidence type="ECO:0000259" key="1">
    <source>
        <dbReference type="Pfam" id="PF13860"/>
    </source>
</evidence>
<dbReference type="Gene3D" id="2.60.40.4070">
    <property type="match status" value="1"/>
</dbReference>
<name>A0A382TIX7_9ZZZZ</name>
<feature type="domain" description="FlgD/Vpr Ig-like" evidence="1">
    <location>
        <begin position="114"/>
        <end position="168"/>
    </location>
</feature>
<accession>A0A382TIX7</accession>
<protein>
    <recommendedName>
        <fullName evidence="1">FlgD/Vpr Ig-like domain-containing protein</fullName>
    </recommendedName>
</protein>
<dbReference type="EMBL" id="UINC01136991">
    <property type="protein sequence ID" value="SVD22074.1"/>
    <property type="molecule type" value="Genomic_DNA"/>
</dbReference>
<dbReference type="InterPro" id="IPR025965">
    <property type="entry name" value="FlgD/Vpr_Ig-like"/>
</dbReference>
<sequence length="181" mass="20613">DRGGFHPIYIDNVPISANTNFFVVIRAVSNNSSILSYSVQKRWYSPDSDRSFVSENGTTFDKTKHWAIRSKISYEKIDHHKNGIRVGIPPEFALLENYPNPFNLTTTLRFDVPEVSNITLTIYNMLGQRVRSFNMQSTPAGYHAVTWDGTNDLGKQVSAGVYLYRIQAGEFTQTKKMLLLK</sequence>
<dbReference type="Pfam" id="PF13860">
    <property type="entry name" value="FlgD_ig"/>
    <property type="match status" value="1"/>
</dbReference>
<feature type="non-terminal residue" evidence="2">
    <location>
        <position position="1"/>
    </location>
</feature>
<dbReference type="InterPro" id="IPR026444">
    <property type="entry name" value="Secre_tail"/>
</dbReference>
<gene>
    <name evidence="2" type="ORF">METZ01_LOCUS374928</name>
</gene>
<reference evidence="2" key="1">
    <citation type="submission" date="2018-05" db="EMBL/GenBank/DDBJ databases">
        <authorList>
            <person name="Lanie J.A."/>
            <person name="Ng W.-L."/>
            <person name="Kazmierczak K.M."/>
            <person name="Andrzejewski T.M."/>
            <person name="Davidsen T.M."/>
            <person name="Wayne K.J."/>
            <person name="Tettelin H."/>
            <person name="Glass J.I."/>
            <person name="Rusch D."/>
            <person name="Podicherti R."/>
            <person name="Tsui H.-C.T."/>
            <person name="Winkler M.E."/>
        </authorList>
    </citation>
    <scope>NUCLEOTIDE SEQUENCE</scope>
</reference>
<evidence type="ECO:0000313" key="2">
    <source>
        <dbReference type="EMBL" id="SVD22074.1"/>
    </source>
</evidence>
<dbReference type="NCBIfam" id="TIGR04183">
    <property type="entry name" value="Por_Secre_tail"/>
    <property type="match status" value="1"/>
</dbReference>
<proteinExistence type="predicted"/>